<organism evidence="1 2">
    <name type="scientific">Streptomyces himastatinicus ATCC 53653</name>
    <dbReference type="NCBI Taxonomy" id="457427"/>
    <lineage>
        <taxon>Bacteria</taxon>
        <taxon>Bacillati</taxon>
        <taxon>Actinomycetota</taxon>
        <taxon>Actinomycetes</taxon>
        <taxon>Kitasatosporales</taxon>
        <taxon>Streptomycetaceae</taxon>
        <taxon>Streptomyces</taxon>
        <taxon>Streptomyces violaceusniger group</taxon>
    </lineage>
</organism>
<keyword evidence="2" id="KW-1185">Reference proteome</keyword>
<dbReference type="AlphaFoldDB" id="D9WWY1"/>
<dbReference type="HOGENOM" id="CLU_1895021_0_0_11"/>
<dbReference type="Proteomes" id="UP000003963">
    <property type="component" value="Unassembled WGS sequence"/>
</dbReference>
<sequence length="134" mass="15537">MNPRPEEQPMPTYRVESTTQMFPKPGDWQTMLETDDRDLARTATGTFDERPYPHAVRWQRLFEGDNIILIRKPAKARIVCAGRDDEGVPRWWVQYVDKDGCGGSHSAHGALAEVHAEIMRGHHWYIDRHELART</sequence>
<gene>
    <name evidence="1" type="ORF">SSOG_09123</name>
</gene>
<reference evidence="1 2" key="1">
    <citation type="submission" date="2009-02" db="EMBL/GenBank/DDBJ databases">
        <title>Annotation of Streptomyces hygroscopicus strain ATCC 53653.</title>
        <authorList>
            <consortium name="The Broad Institute Genome Sequencing Platform"/>
            <consortium name="Broad Institute Microbial Sequencing Center"/>
            <person name="Fischbach M."/>
            <person name="Godfrey P."/>
            <person name="Ward D."/>
            <person name="Young S."/>
            <person name="Zeng Q."/>
            <person name="Koehrsen M."/>
            <person name="Alvarado L."/>
            <person name="Berlin A.M."/>
            <person name="Bochicchio J."/>
            <person name="Borenstein D."/>
            <person name="Chapman S.B."/>
            <person name="Chen Z."/>
            <person name="Engels R."/>
            <person name="Freedman E."/>
            <person name="Gellesch M."/>
            <person name="Goldberg J."/>
            <person name="Griggs A."/>
            <person name="Gujja S."/>
            <person name="Heilman E.R."/>
            <person name="Heiman D.I."/>
            <person name="Hepburn T.A."/>
            <person name="Howarth C."/>
            <person name="Jen D."/>
            <person name="Larson L."/>
            <person name="Lewis B."/>
            <person name="Mehta T."/>
            <person name="Park D."/>
            <person name="Pearson M."/>
            <person name="Richards J."/>
            <person name="Roberts A."/>
            <person name="Saif S."/>
            <person name="Shea T.D."/>
            <person name="Shenoy N."/>
            <person name="Sisk P."/>
            <person name="Stolte C."/>
            <person name="Sykes S.N."/>
            <person name="Thomson T."/>
            <person name="Walk T."/>
            <person name="White J."/>
            <person name="Yandava C."/>
            <person name="Straight P."/>
            <person name="Clardy J."/>
            <person name="Hung D."/>
            <person name="Kolter R."/>
            <person name="Mekalanos J."/>
            <person name="Walker S."/>
            <person name="Walsh C.T."/>
            <person name="Wieland-Brown L.C."/>
            <person name="Haas B."/>
            <person name="Nusbaum C."/>
            <person name="Birren B."/>
        </authorList>
    </citation>
    <scope>NUCLEOTIDE SEQUENCE [LARGE SCALE GENOMIC DNA]</scope>
    <source>
        <strain evidence="1 2">ATCC 53653</strain>
    </source>
</reference>
<name>D9WWY1_9ACTN</name>
<proteinExistence type="predicted"/>
<evidence type="ECO:0000313" key="2">
    <source>
        <dbReference type="Proteomes" id="UP000003963"/>
    </source>
</evidence>
<protein>
    <submittedName>
        <fullName evidence="1">Uncharacterized protein</fullName>
    </submittedName>
</protein>
<accession>D9WWY1</accession>
<dbReference type="STRING" id="457427.SSOG_09123"/>
<evidence type="ECO:0000313" key="1">
    <source>
        <dbReference type="EMBL" id="EFL29409.1"/>
    </source>
</evidence>
<dbReference type="EMBL" id="GG657755">
    <property type="protein sequence ID" value="EFL29409.1"/>
    <property type="molecule type" value="Genomic_DNA"/>
</dbReference>